<comment type="caution">
    <text evidence="2">The sequence shown here is derived from an EMBL/GenBank/DDBJ whole genome shotgun (WGS) entry which is preliminary data.</text>
</comment>
<dbReference type="RefSeq" id="WP_269123137.1">
    <property type="nucleotide sequence ID" value="NZ_JAPUBN010000011.1"/>
</dbReference>
<dbReference type="EMBL" id="JAPUBN010000011">
    <property type="protein sequence ID" value="MCZ2720889.1"/>
    <property type="molecule type" value="Genomic_DNA"/>
</dbReference>
<sequence length="87" mass="9557">MKKTMTFAVMHFSIAFTVAYLLTGSLLVGGLVAVVEPAINTVAFYFHEKFWETKENSPLHAKWTSMMDSSAAMAGTLKSVSADYAMK</sequence>
<organism evidence="2 3">
    <name type="scientific">Marinomonas phaeophyticola</name>
    <dbReference type="NCBI Taxonomy" id="3004091"/>
    <lineage>
        <taxon>Bacteria</taxon>
        <taxon>Pseudomonadati</taxon>
        <taxon>Pseudomonadota</taxon>
        <taxon>Gammaproteobacteria</taxon>
        <taxon>Oceanospirillales</taxon>
        <taxon>Oceanospirillaceae</taxon>
        <taxon>Marinomonas</taxon>
    </lineage>
</organism>
<evidence type="ECO:0000313" key="2">
    <source>
        <dbReference type="EMBL" id="MCZ2720889.1"/>
    </source>
</evidence>
<proteinExistence type="predicted"/>
<dbReference type="Proteomes" id="UP001149719">
    <property type="component" value="Unassembled WGS sequence"/>
</dbReference>
<dbReference type="InterPro" id="IPR018638">
    <property type="entry name" value="DUF2061_membrane"/>
</dbReference>
<gene>
    <name evidence="2" type="ORF">O1D97_04325</name>
</gene>
<accession>A0ABT4JRD1</accession>
<protein>
    <submittedName>
        <fullName evidence="2">DUF2061 domain-containing protein</fullName>
    </submittedName>
</protein>
<evidence type="ECO:0000259" key="1">
    <source>
        <dbReference type="Pfam" id="PF09834"/>
    </source>
</evidence>
<dbReference type="Pfam" id="PF09834">
    <property type="entry name" value="DUF2061"/>
    <property type="match status" value="1"/>
</dbReference>
<feature type="domain" description="DUF2061" evidence="1">
    <location>
        <begin position="1"/>
        <end position="52"/>
    </location>
</feature>
<keyword evidence="3" id="KW-1185">Reference proteome</keyword>
<reference evidence="2" key="1">
    <citation type="submission" date="2022-12" db="EMBL/GenBank/DDBJ databases">
        <title>Marinomonas 15G1-11 sp. nov, isolated from marine algae.</title>
        <authorList>
            <person name="Butt M."/>
            <person name="Choi D.G."/>
            <person name="Kim J.M."/>
            <person name="Lee J.K."/>
            <person name="Baek J.H."/>
            <person name="Jeon C.O."/>
        </authorList>
    </citation>
    <scope>NUCLEOTIDE SEQUENCE</scope>
    <source>
        <strain evidence="2">15G1-11</strain>
    </source>
</reference>
<evidence type="ECO:0000313" key="3">
    <source>
        <dbReference type="Proteomes" id="UP001149719"/>
    </source>
</evidence>
<name>A0ABT4JRD1_9GAMM</name>